<evidence type="ECO:0000256" key="3">
    <source>
        <dbReference type="ARBA" id="ARBA00022723"/>
    </source>
</evidence>
<evidence type="ECO:0000313" key="8">
    <source>
        <dbReference type="EMBL" id="KAH8036112.1"/>
    </source>
</evidence>
<reference evidence="8" key="2">
    <citation type="submission" date="2021-09" db="EMBL/GenBank/DDBJ databases">
        <authorList>
            <person name="Jia N."/>
            <person name="Wang J."/>
            <person name="Shi W."/>
            <person name="Du L."/>
            <person name="Sun Y."/>
            <person name="Zhan W."/>
            <person name="Jiang J."/>
            <person name="Wang Q."/>
            <person name="Zhang B."/>
            <person name="Ji P."/>
            <person name="Sakyi L.B."/>
            <person name="Cui X."/>
            <person name="Yuan T."/>
            <person name="Jiang B."/>
            <person name="Yang W."/>
            <person name="Lam T.T.-Y."/>
            <person name="Chang Q."/>
            <person name="Ding S."/>
            <person name="Wang X."/>
            <person name="Zhu J."/>
            <person name="Ruan X."/>
            <person name="Zhao L."/>
            <person name="Wei J."/>
            <person name="Que T."/>
            <person name="Du C."/>
            <person name="Cheng J."/>
            <person name="Dai P."/>
            <person name="Han X."/>
            <person name="Huang E."/>
            <person name="Gao Y."/>
            <person name="Liu J."/>
            <person name="Shao H."/>
            <person name="Ye R."/>
            <person name="Li L."/>
            <person name="Wei W."/>
            <person name="Wang X."/>
            <person name="Wang C."/>
            <person name="Huo Q."/>
            <person name="Li W."/>
            <person name="Guo W."/>
            <person name="Chen H."/>
            <person name="Chen S."/>
            <person name="Zhou L."/>
            <person name="Zhou L."/>
            <person name="Ni X."/>
            <person name="Tian J."/>
            <person name="Zhou Y."/>
            <person name="Sheng Y."/>
            <person name="Liu T."/>
            <person name="Pan Y."/>
            <person name="Xia L."/>
            <person name="Li J."/>
            <person name="Zhao F."/>
            <person name="Cao W."/>
        </authorList>
    </citation>
    <scope>NUCLEOTIDE SEQUENCE</scope>
    <source>
        <strain evidence="8">Rmic-2018</strain>
        <tissue evidence="8">Larvae</tissue>
    </source>
</reference>
<sequence length="93" mass="10577">MAIIDKIGVSTDAVKALNLEDFVGPITTYYHYNGSLTTPPCTEGVKWIVLDSHPSVKSKTLQLLRDKSSHVRKDNFRPYRSPQNRRVKKYTAI</sequence>
<dbReference type="GO" id="GO:0008270">
    <property type="term" value="F:zinc ion binding"/>
    <property type="evidence" value="ECO:0007669"/>
    <property type="project" value="InterPro"/>
</dbReference>
<dbReference type="SUPFAM" id="SSF51069">
    <property type="entry name" value="Carbonic anhydrase"/>
    <property type="match status" value="1"/>
</dbReference>
<evidence type="ECO:0000256" key="5">
    <source>
        <dbReference type="ARBA" id="ARBA00023239"/>
    </source>
</evidence>
<accession>A0A9J6EPZ9</accession>
<evidence type="ECO:0000259" key="7">
    <source>
        <dbReference type="PROSITE" id="PS51144"/>
    </source>
</evidence>
<evidence type="ECO:0000313" key="9">
    <source>
        <dbReference type="Proteomes" id="UP000821866"/>
    </source>
</evidence>
<dbReference type="EMBL" id="JABSTU010000003">
    <property type="protein sequence ID" value="KAH8036112.1"/>
    <property type="molecule type" value="Genomic_DNA"/>
</dbReference>
<comment type="catalytic activity">
    <reaction evidence="6">
        <text>hydrogencarbonate + H(+) = CO2 + H2O</text>
        <dbReference type="Rhea" id="RHEA:10748"/>
        <dbReference type="ChEBI" id="CHEBI:15377"/>
        <dbReference type="ChEBI" id="CHEBI:15378"/>
        <dbReference type="ChEBI" id="CHEBI:16526"/>
        <dbReference type="ChEBI" id="CHEBI:17544"/>
        <dbReference type="EC" id="4.2.1.1"/>
    </reaction>
</comment>
<dbReference type="VEuPathDB" id="VectorBase:LOC119181800"/>
<dbReference type="Gene3D" id="3.10.200.10">
    <property type="entry name" value="Alpha carbonic anhydrase"/>
    <property type="match status" value="1"/>
</dbReference>
<dbReference type="InterPro" id="IPR001148">
    <property type="entry name" value="CA_dom"/>
</dbReference>
<dbReference type="Proteomes" id="UP000821866">
    <property type="component" value="Chromosome 11"/>
</dbReference>
<gene>
    <name evidence="8" type="ORF">HPB51_017923</name>
</gene>
<evidence type="ECO:0000256" key="1">
    <source>
        <dbReference type="ARBA" id="ARBA00010718"/>
    </source>
</evidence>
<evidence type="ECO:0000256" key="6">
    <source>
        <dbReference type="ARBA" id="ARBA00048348"/>
    </source>
</evidence>
<comment type="caution">
    <text evidence="8">The sequence shown here is derived from an EMBL/GenBank/DDBJ whole genome shotgun (WGS) entry which is preliminary data.</text>
</comment>
<evidence type="ECO:0000256" key="2">
    <source>
        <dbReference type="ARBA" id="ARBA00012925"/>
    </source>
</evidence>
<dbReference type="EC" id="4.2.1.1" evidence="2"/>
<dbReference type="PANTHER" id="PTHR18952:SF265">
    <property type="entry name" value="CARBONIC ANHYDRASE"/>
    <property type="match status" value="1"/>
</dbReference>
<dbReference type="AlphaFoldDB" id="A0A9J6EPZ9"/>
<keyword evidence="4" id="KW-0862">Zinc</keyword>
<keyword evidence="9" id="KW-1185">Reference proteome</keyword>
<comment type="similarity">
    <text evidence="1">Belongs to the alpha-carbonic anhydrase family.</text>
</comment>
<keyword evidence="3" id="KW-0479">Metal-binding</keyword>
<protein>
    <recommendedName>
        <fullName evidence="2">carbonic anhydrase</fullName>
        <ecNumber evidence="2">4.2.1.1</ecNumber>
    </recommendedName>
</protein>
<dbReference type="Pfam" id="PF00194">
    <property type="entry name" value="Carb_anhydrase"/>
    <property type="match status" value="1"/>
</dbReference>
<dbReference type="InterPro" id="IPR023561">
    <property type="entry name" value="Carbonic_anhydrase_a-class"/>
</dbReference>
<name>A0A9J6EPZ9_RHIMP</name>
<organism evidence="8 9">
    <name type="scientific">Rhipicephalus microplus</name>
    <name type="common">Cattle tick</name>
    <name type="synonym">Boophilus microplus</name>
    <dbReference type="NCBI Taxonomy" id="6941"/>
    <lineage>
        <taxon>Eukaryota</taxon>
        <taxon>Metazoa</taxon>
        <taxon>Ecdysozoa</taxon>
        <taxon>Arthropoda</taxon>
        <taxon>Chelicerata</taxon>
        <taxon>Arachnida</taxon>
        <taxon>Acari</taxon>
        <taxon>Parasitiformes</taxon>
        <taxon>Ixodida</taxon>
        <taxon>Ixodoidea</taxon>
        <taxon>Ixodidae</taxon>
        <taxon>Rhipicephalinae</taxon>
        <taxon>Rhipicephalus</taxon>
        <taxon>Boophilus</taxon>
    </lineage>
</organism>
<dbReference type="PROSITE" id="PS51144">
    <property type="entry name" value="ALPHA_CA_2"/>
    <property type="match status" value="1"/>
</dbReference>
<reference evidence="8" key="1">
    <citation type="journal article" date="2020" name="Cell">
        <title>Large-Scale Comparative Analyses of Tick Genomes Elucidate Their Genetic Diversity and Vector Capacities.</title>
        <authorList>
            <consortium name="Tick Genome and Microbiome Consortium (TIGMIC)"/>
            <person name="Jia N."/>
            <person name="Wang J."/>
            <person name="Shi W."/>
            <person name="Du L."/>
            <person name="Sun Y."/>
            <person name="Zhan W."/>
            <person name="Jiang J.F."/>
            <person name="Wang Q."/>
            <person name="Zhang B."/>
            <person name="Ji P."/>
            <person name="Bell-Sakyi L."/>
            <person name="Cui X.M."/>
            <person name="Yuan T.T."/>
            <person name="Jiang B.G."/>
            <person name="Yang W.F."/>
            <person name="Lam T.T."/>
            <person name="Chang Q.C."/>
            <person name="Ding S.J."/>
            <person name="Wang X.J."/>
            <person name="Zhu J.G."/>
            <person name="Ruan X.D."/>
            <person name="Zhao L."/>
            <person name="Wei J.T."/>
            <person name="Ye R.Z."/>
            <person name="Que T.C."/>
            <person name="Du C.H."/>
            <person name="Zhou Y.H."/>
            <person name="Cheng J.X."/>
            <person name="Dai P.F."/>
            <person name="Guo W.B."/>
            <person name="Han X.H."/>
            <person name="Huang E.J."/>
            <person name="Li L.F."/>
            <person name="Wei W."/>
            <person name="Gao Y.C."/>
            <person name="Liu J.Z."/>
            <person name="Shao H.Z."/>
            <person name="Wang X."/>
            <person name="Wang C.C."/>
            <person name="Yang T.C."/>
            <person name="Huo Q.B."/>
            <person name="Li W."/>
            <person name="Chen H.Y."/>
            <person name="Chen S.E."/>
            <person name="Zhou L.G."/>
            <person name="Ni X.B."/>
            <person name="Tian J.H."/>
            <person name="Sheng Y."/>
            <person name="Liu T."/>
            <person name="Pan Y.S."/>
            <person name="Xia L.Y."/>
            <person name="Li J."/>
            <person name="Zhao F."/>
            <person name="Cao W.C."/>
        </authorList>
    </citation>
    <scope>NUCLEOTIDE SEQUENCE</scope>
    <source>
        <strain evidence="8">Rmic-2018</strain>
    </source>
</reference>
<dbReference type="PANTHER" id="PTHR18952">
    <property type="entry name" value="CARBONIC ANHYDRASE"/>
    <property type="match status" value="1"/>
</dbReference>
<dbReference type="GO" id="GO:0004089">
    <property type="term" value="F:carbonate dehydratase activity"/>
    <property type="evidence" value="ECO:0007669"/>
    <property type="project" value="UniProtKB-EC"/>
</dbReference>
<proteinExistence type="inferred from homology"/>
<keyword evidence="5" id="KW-0456">Lyase</keyword>
<dbReference type="InterPro" id="IPR036398">
    <property type="entry name" value="CA_dom_sf"/>
</dbReference>
<feature type="domain" description="Alpha-carbonic anhydrase" evidence="7">
    <location>
        <begin position="1"/>
        <end position="92"/>
    </location>
</feature>
<evidence type="ECO:0000256" key="4">
    <source>
        <dbReference type="ARBA" id="ARBA00022833"/>
    </source>
</evidence>